<accession>A0A166CTE1</accession>
<evidence type="ECO:0000256" key="10">
    <source>
        <dbReference type="ARBA" id="ARBA00023306"/>
    </source>
</evidence>
<evidence type="ECO:0000256" key="4">
    <source>
        <dbReference type="ARBA" id="ARBA00022618"/>
    </source>
</evidence>
<dbReference type="AlphaFoldDB" id="A0A166CTE1"/>
<organism evidence="14 15">
    <name type="scientific">Sistotremastrum suecicum HHB10207 ss-3</name>
    <dbReference type="NCBI Taxonomy" id="1314776"/>
    <lineage>
        <taxon>Eukaryota</taxon>
        <taxon>Fungi</taxon>
        <taxon>Dikarya</taxon>
        <taxon>Basidiomycota</taxon>
        <taxon>Agaricomycotina</taxon>
        <taxon>Agaricomycetes</taxon>
        <taxon>Sistotremastrales</taxon>
        <taxon>Sistotremastraceae</taxon>
        <taxon>Sistotremastrum</taxon>
    </lineage>
</organism>
<keyword evidence="5 11" id="KW-0493">Microtubule</keyword>
<dbReference type="PANTHER" id="PTHR19848:SF8">
    <property type="entry name" value="F-BOX AND WD REPEAT DOMAIN CONTAINING 7"/>
    <property type="match status" value="1"/>
</dbReference>
<dbReference type="GO" id="GO:0070840">
    <property type="term" value="F:dynein complex binding"/>
    <property type="evidence" value="ECO:0007669"/>
    <property type="project" value="UniProtKB-UniRule"/>
</dbReference>
<evidence type="ECO:0000259" key="13">
    <source>
        <dbReference type="Pfam" id="PF24951"/>
    </source>
</evidence>
<dbReference type="InterPro" id="IPR056795">
    <property type="entry name" value="PAC1-like_LisH-like_dom"/>
</dbReference>
<comment type="similarity">
    <text evidence="11">Belongs to the WD repeat LIS1/nudF family.</text>
</comment>
<evidence type="ECO:0000256" key="8">
    <source>
        <dbReference type="ARBA" id="ARBA00023054"/>
    </source>
</evidence>
<dbReference type="EMBL" id="KV428076">
    <property type="protein sequence ID" value="KZT37794.1"/>
    <property type="molecule type" value="Genomic_DNA"/>
</dbReference>
<feature type="repeat" description="WD" evidence="12">
    <location>
        <begin position="195"/>
        <end position="236"/>
    </location>
</feature>
<dbReference type="STRING" id="1314776.A0A166CTE1"/>
<feature type="coiled-coil region" evidence="11">
    <location>
        <begin position="61"/>
        <end position="88"/>
    </location>
</feature>
<evidence type="ECO:0000256" key="7">
    <source>
        <dbReference type="ARBA" id="ARBA00022776"/>
    </source>
</evidence>
<evidence type="ECO:0000256" key="12">
    <source>
        <dbReference type="PROSITE-ProRule" id="PRU00221"/>
    </source>
</evidence>
<dbReference type="InterPro" id="IPR036322">
    <property type="entry name" value="WD40_repeat_dom_sf"/>
</dbReference>
<dbReference type="PROSITE" id="PS50896">
    <property type="entry name" value="LISH"/>
    <property type="match status" value="1"/>
</dbReference>
<evidence type="ECO:0000256" key="5">
    <source>
        <dbReference type="ARBA" id="ARBA00022701"/>
    </source>
</evidence>
<dbReference type="InterPro" id="IPR015943">
    <property type="entry name" value="WD40/YVTN_repeat-like_dom_sf"/>
</dbReference>
<dbReference type="InterPro" id="IPR006594">
    <property type="entry name" value="LisH"/>
</dbReference>
<comment type="function">
    <text evidence="11">Positively regulates the activity of the minus-end directed microtubule motor protein dynein. May enhance dynein-mediated microtubule sliding by targeting dynein to the microtubule plus end. Required for nuclear migration during vegetative growth as well as development. Required for retrograde early endosome (EE) transport from the hyphal tip. Required for localization of dynein to the mitotic spindle poles. Recruits additional proteins to the dynein complex at SPBs.</text>
</comment>
<dbReference type="GO" id="GO:0051012">
    <property type="term" value="P:microtubule sliding"/>
    <property type="evidence" value="ECO:0007669"/>
    <property type="project" value="UniProtKB-UniRule"/>
</dbReference>
<evidence type="ECO:0000256" key="1">
    <source>
        <dbReference type="ARBA" id="ARBA00022448"/>
    </source>
</evidence>
<feature type="repeat" description="WD" evidence="12">
    <location>
        <begin position="326"/>
        <end position="350"/>
    </location>
</feature>
<evidence type="ECO:0000256" key="2">
    <source>
        <dbReference type="ARBA" id="ARBA00022490"/>
    </source>
</evidence>
<keyword evidence="3 12" id="KW-0853">WD repeat</keyword>
<keyword evidence="10 11" id="KW-0131">Cell cycle</keyword>
<dbReference type="PROSITE" id="PS00678">
    <property type="entry name" value="WD_REPEATS_1"/>
    <property type="match status" value="2"/>
</dbReference>
<dbReference type="Pfam" id="PF00400">
    <property type="entry name" value="WD40"/>
    <property type="match status" value="6"/>
</dbReference>
<feature type="repeat" description="WD" evidence="12">
    <location>
        <begin position="110"/>
        <end position="151"/>
    </location>
</feature>
<dbReference type="FunFam" id="1.20.960.30:FF:000002">
    <property type="entry name" value="Platelet-activating factor acetylhydrolase ib"/>
    <property type="match status" value="1"/>
</dbReference>
<dbReference type="PIRSF" id="PIRSF037647">
    <property type="entry name" value="Dynein_regulator_Lis1"/>
    <property type="match status" value="1"/>
</dbReference>
<keyword evidence="9 11" id="KW-0206">Cytoskeleton</keyword>
<dbReference type="PRINTS" id="PR00320">
    <property type="entry name" value="GPROTEINBRPT"/>
</dbReference>
<dbReference type="Pfam" id="PF24951">
    <property type="entry name" value="LisH_PAC1"/>
    <property type="match status" value="1"/>
</dbReference>
<dbReference type="GO" id="GO:0000132">
    <property type="term" value="P:establishment of mitotic spindle orientation"/>
    <property type="evidence" value="ECO:0007669"/>
    <property type="project" value="UniProtKB-UniRule"/>
</dbReference>
<dbReference type="InterPro" id="IPR001680">
    <property type="entry name" value="WD40_rpt"/>
</dbReference>
<keyword evidence="1 11" id="KW-0813">Transport</keyword>
<evidence type="ECO:0000256" key="3">
    <source>
        <dbReference type="ARBA" id="ARBA00022574"/>
    </source>
</evidence>
<dbReference type="SUPFAM" id="SSF50978">
    <property type="entry name" value="WD40 repeat-like"/>
    <property type="match status" value="1"/>
</dbReference>
<evidence type="ECO:0000256" key="6">
    <source>
        <dbReference type="ARBA" id="ARBA00022737"/>
    </source>
</evidence>
<dbReference type="Gene3D" id="1.20.960.30">
    <property type="match status" value="1"/>
</dbReference>
<feature type="repeat" description="WD" evidence="12">
    <location>
        <begin position="152"/>
        <end position="187"/>
    </location>
</feature>
<dbReference type="InterPro" id="IPR017252">
    <property type="entry name" value="Dynein_regulator_LIS1"/>
</dbReference>
<keyword evidence="6" id="KW-0677">Repeat</keyword>
<keyword evidence="15" id="KW-1185">Reference proteome</keyword>
<protein>
    <recommendedName>
        <fullName evidence="11">Nuclear distribution protein PAC1</fullName>
    </recommendedName>
    <alternativeName>
        <fullName evidence="11">Lissencephaly-1 homolog</fullName>
        <shortName evidence="11">LIS-1</shortName>
    </alternativeName>
    <alternativeName>
        <fullName evidence="11">nudF homolog</fullName>
    </alternativeName>
</protein>
<dbReference type="SMART" id="SM00320">
    <property type="entry name" value="WD40"/>
    <property type="match status" value="7"/>
</dbReference>
<feature type="repeat" description="WD" evidence="12">
    <location>
        <begin position="351"/>
        <end position="392"/>
    </location>
</feature>
<sequence>MSILADRQKDDLHKAILDYLHSAGYTKAYEQFKEELPNLAAFTPEPNAKNTGILVKKWTSVIRMQKKIMELETRLNQALEENATLGNMTAGSSKRANPDWIPSAPAKHTLLGHRGPIMAVTFHPIYTTLVTASDDATLKVWEWESGELEKTLKGHTKSVTDCDFDSKGKTLVSSSYDLLIKLWNVDNDYQNFATLRGHEHSISSAKFMPGDARIVSSSRDLTVRIWDIASTHCIKVIHSHDQWIRTAQPSFDGRWILTCSVDHTARILDAETGNTKATMIGHDHVLECAVFVPRNAVAAVRALITPESESEESKARMAKIDSLGVSFVVTGSRDRDIKIWDALHGQCVYTLKGHNDWIRSLVFHPSGKYLLSSSDDYSFRVWELKTGKCVRTIPAAHTHFVACMAWGRQRISGPDTGTNGAAEGADGEGDRIVNVLATGSSDKEVKVWIP</sequence>
<dbReference type="OrthoDB" id="10264588at2759"/>
<evidence type="ECO:0000256" key="11">
    <source>
        <dbReference type="HAMAP-Rule" id="MF_03141"/>
    </source>
</evidence>
<dbReference type="Gene3D" id="2.130.10.10">
    <property type="entry name" value="YVTN repeat-like/Quinoprotein amine dehydrogenase"/>
    <property type="match status" value="1"/>
</dbReference>
<name>A0A166CTE1_9AGAM</name>
<dbReference type="PROSITE" id="PS50082">
    <property type="entry name" value="WD_REPEATS_2"/>
    <property type="match status" value="5"/>
</dbReference>
<dbReference type="GO" id="GO:0005874">
    <property type="term" value="C:microtubule"/>
    <property type="evidence" value="ECO:0007669"/>
    <property type="project" value="UniProtKB-KW"/>
</dbReference>
<proteinExistence type="inferred from homology"/>
<dbReference type="PANTHER" id="PTHR19848">
    <property type="entry name" value="WD40 REPEAT PROTEIN"/>
    <property type="match status" value="1"/>
</dbReference>
<dbReference type="HAMAP" id="MF_03141">
    <property type="entry name" value="lis1"/>
    <property type="match status" value="1"/>
</dbReference>
<dbReference type="Proteomes" id="UP000076798">
    <property type="component" value="Unassembled WGS sequence"/>
</dbReference>
<feature type="domain" description="PAC1-like LisH-like dimerisation" evidence="13">
    <location>
        <begin position="6"/>
        <end position="38"/>
    </location>
</feature>
<dbReference type="CDD" id="cd00200">
    <property type="entry name" value="WD40"/>
    <property type="match status" value="1"/>
</dbReference>
<dbReference type="SUPFAM" id="SSF109925">
    <property type="entry name" value="Lissencephaly-1 protein (Lis-1, PAF-AH alpha) N-terminal domain"/>
    <property type="match status" value="1"/>
</dbReference>
<evidence type="ECO:0000313" key="14">
    <source>
        <dbReference type="EMBL" id="KZT37794.1"/>
    </source>
</evidence>
<comment type="domain">
    <text evidence="11">Dimerization mediated by the LisH domain may be required to activate dynein.</text>
</comment>
<reference evidence="14 15" key="1">
    <citation type="journal article" date="2016" name="Mol. Biol. Evol.">
        <title>Comparative Genomics of Early-Diverging Mushroom-Forming Fungi Provides Insights into the Origins of Lignocellulose Decay Capabilities.</title>
        <authorList>
            <person name="Nagy L.G."/>
            <person name="Riley R."/>
            <person name="Tritt A."/>
            <person name="Adam C."/>
            <person name="Daum C."/>
            <person name="Floudas D."/>
            <person name="Sun H."/>
            <person name="Yadav J.S."/>
            <person name="Pangilinan J."/>
            <person name="Larsson K.H."/>
            <person name="Matsuura K."/>
            <person name="Barry K."/>
            <person name="Labutti K."/>
            <person name="Kuo R."/>
            <person name="Ohm R.A."/>
            <person name="Bhattacharya S.S."/>
            <person name="Shirouzu T."/>
            <person name="Yoshinaga Y."/>
            <person name="Martin F.M."/>
            <person name="Grigoriev I.V."/>
            <person name="Hibbett D.S."/>
        </authorList>
    </citation>
    <scope>NUCLEOTIDE SEQUENCE [LARGE SCALE GENOMIC DNA]</scope>
    <source>
        <strain evidence="14 15">HHB10207 ss-3</strain>
    </source>
</reference>
<keyword evidence="8 11" id="KW-0175">Coiled coil</keyword>
<keyword evidence="4 11" id="KW-0132">Cell division</keyword>
<evidence type="ECO:0000256" key="9">
    <source>
        <dbReference type="ARBA" id="ARBA00023212"/>
    </source>
</evidence>
<dbReference type="InterPro" id="IPR019775">
    <property type="entry name" value="WD40_repeat_CS"/>
</dbReference>
<evidence type="ECO:0000313" key="15">
    <source>
        <dbReference type="Proteomes" id="UP000076798"/>
    </source>
</evidence>
<dbReference type="InterPro" id="IPR037190">
    <property type="entry name" value="LIS1_N"/>
</dbReference>
<keyword evidence="7 11" id="KW-0498">Mitosis</keyword>
<dbReference type="InterPro" id="IPR020472">
    <property type="entry name" value="WD40_PAC1"/>
</dbReference>
<dbReference type="GO" id="GO:0051301">
    <property type="term" value="P:cell division"/>
    <property type="evidence" value="ECO:0007669"/>
    <property type="project" value="UniProtKB-KW"/>
</dbReference>
<dbReference type="GO" id="GO:0005875">
    <property type="term" value="C:microtubule associated complex"/>
    <property type="evidence" value="ECO:0007669"/>
    <property type="project" value="UniProtKB-UniRule"/>
</dbReference>
<comment type="subunit">
    <text evidence="11">Self-associates. Interacts with NDL1 and dynein.</text>
</comment>
<dbReference type="GO" id="GO:0000922">
    <property type="term" value="C:spindle pole"/>
    <property type="evidence" value="ECO:0007669"/>
    <property type="project" value="UniProtKB-SubCell"/>
</dbReference>
<keyword evidence="2 11" id="KW-0963">Cytoplasm</keyword>
<dbReference type="GO" id="GO:0005737">
    <property type="term" value="C:cytoplasm"/>
    <property type="evidence" value="ECO:0007669"/>
    <property type="project" value="UniProtKB-UniRule"/>
</dbReference>
<gene>
    <name evidence="11" type="primary">PAC1</name>
    <name evidence="11" type="synonym">LIS1</name>
    <name evidence="14" type="ORF">SISSUDRAFT_1071057</name>
</gene>
<comment type="subcellular location">
    <subcellularLocation>
        <location evidence="11">Cytoplasm</location>
        <location evidence="11">Cytoskeleton</location>
    </subcellularLocation>
    <subcellularLocation>
        <location evidence="11">Cytoplasm</location>
        <location evidence="11">Cytoskeleton</location>
        <location evidence="11">Spindle pole</location>
    </subcellularLocation>
    <text evidence="11">Localizes to the plus ends of microtubules at the hyphal tip and the mitotic spindle poles.</text>
</comment>
<dbReference type="PROSITE" id="PS50294">
    <property type="entry name" value="WD_REPEATS_REGION"/>
    <property type="match status" value="4"/>
</dbReference>